<keyword evidence="4" id="KW-1185">Reference proteome</keyword>
<feature type="transmembrane region" description="Helical" evidence="1">
    <location>
        <begin position="51"/>
        <end position="70"/>
    </location>
</feature>
<dbReference type="AlphaFoldDB" id="A0A072UHT5"/>
<reference evidence="2 4" key="1">
    <citation type="journal article" date="2011" name="Nature">
        <title>The Medicago genome provides insight into the evolution of rhizobial symbioses.</title>
        <authorList>
            <person name="Young N.D."/>
            <person name="Debelle F."/>
            <person name="Oldroyd G.E."/>
            <person name="Geurts R."/>
            <person name="Cannon S.B."/>
            <person name="Udvardi M.K."/>
            <person name="Benedito V.A."/>
            <person name="Mayer K.F."/>
            <person name="Gouzy J."/>
            <person name="Schoof H."/>
            <person name="Van de Peer Y."/>
            <person name="Proost S."/>
            <person name="Cook D.R."/>
            <person name="Meyers B.C."/>
            <person name="Spannagl M."/>
            <person name="Cheung F."/>
            <person name="De Mita S."/>
            <person name="Krishnakumar V."/>
            <person name="Gundlach H."/>
            <person name="Zhou S."/>
            <person name="Mudge J."/>
            <person name="Bharti A.K."/>
            <person name="Murray J.D."/>
            <person name="Naoumkina M.A."/>
            <person name="Rosen B."/>
            <person name="Silverstein K.A."/>
            <person name="Tang H."/>
            <person name="Rombauts S."/>
            <person name="Zhao P.X."/>
            <person name="Zhou P."/>
            <person name="Barbe V."/>
            <person name="Bardou P."/>
            <person name="Bechner M."/>
            <person name="Bellec A."/>
            <person name="Berger A."/>
            <person name="Berges H."/>
            <person name="Bidwell S."/>
            <person name="Bisseling T."/>
            <person name="Choisne N."/>
            <person name="Couloux A."/>
            <person name="Denny R."/>
            <person name="Deshpande S."/>
            <person name="Dai X."/>
            <person name="Doyle J.J."/>
            <person name="Dudez A.M."/>
            <person name="Farmer A.D."/>
            <person name="Fouteau S."/>
            <person name="Franken C."/>
            <person name="Gibelin C."/>
            <person name="Gish J."/>
            <person name="Goldstein S."/>
            <person name="Gonzalez A.J."/>
            <person name="Green P.J."/>
            <person name="Hallab A."/>
            <person name="Hartog M."/>
            <person name="Hua A."/>
            <person name="Humphray S.J."/>
            <person name="Jeong D.H."/>
            <person name="Jing Y."/>
            <person name="Jocker A."/>
            <person name="Kenton S.M."/>
            <person name="Kim D.J."/>
            <person name="Klee K."/>
            <person name="Lai H."/>
            <person name="Lang C."/>
            <person name="Lin S."/>
            <person name="Macmil S.L."/>
            <person name="Magdelenat G."/>
            <person name="Matthews L."/>
            <person name="McCorrison J."/>
            <person name="Monaghan E.L."/>
            <person name="Mun J.H."/>
            <person name="Najar F.Z."/>
            <person name="Nicholson C."/>
            <person name="Noirot C."/>
            <person name="O'Bleness M."/>
            <person name="Paule C.R."/>
            <person name="Poulain J."/>
            <person name="Prion F."/>
            <person name="Qin B."/>
            <person name="Qu C."/>
            <person name="Retzel E.F."/>
            <person name="Riddle C."/>
            <person name="Sallet E."/>
            <person name="Samain S."/>
            <person name="Samson N."/>
            <person name="Sanders I."/>
            <person name="Saurat O."/>
            <person name="Scarpelli C."/>
            <person name="Schiex T."/>
            <person name="Segurens B."/>
            <person name="Severin A.J."/>
            <person name="Sherrier D.J."/>
            <person name="Shi R."/>
            <person name="Sims S."/>
            <person name="Singer S.R."/>
            <person name="Sinharoy S."/>
            <person name="Sterck L."/>
            <person name="Viollet A."/>
            <person name="Wang B.B."/>
            <person name="Wang K."/>
            <person name="Wang M."/>
            <person name="Wang X."/>
            <person name="Warfsmann J."/>
            <person name="Weissenbach J."/>
            <person name="White D.D."/>
            <person name="White J.D."/>
            <person name="Wiley G.B."/>
            <person name="Wincker P."/>
            <person name="Xing Y."/>
            <person name="Yang L."/>
            <person name="Yao Z."/>
            <person name="Ying F."/>
            <person name="Zhai J."/>
            <person name="Zhou L."/>
            <person name="Zuber A."/>
            <person name="Denarie J."/>
            <person name="Dixon R.A."/>
            <person name="May G.D."/>
            <person name="Schwartz D.C."/>
            <person name="Rogers J."/>
            <person name="Quetier F."/>
            <person name="Town C.D."/>
            <person name="Roe B.A."/>
        </authorList>
    </citation>
    <scope>NUCLEOTIDE SEQUENCE [LARGE SCALE GENOMIC DNA]</scope>
    <source>
        <strain evidence="2">A17</strain>
        <strain evidence="3 4">cv. Jemalong A17</strain>
    </source>
</reference>
<name>A0A072UHT5_MEDTR</name>
<sequence>MDGHGQSFIDTRNESHETDASVVADSFTSESLILTETIDVYPANAPYKRKVIIFILYMFASFTKYCIALYRKKTSTDDANGPKTQKRLQLQKV</sequence>
<reference evidence="3" key="3">
    <citation type="submission" date="2015-04" db="UniProtKB">
        <authorList>
            <consortium name="EnsemblPlants"/>
        </authorList>
    </citation>
    <scope>IDENTIFICATION</scope>
    <source>
        <strain evidence="3">cv. Jemalong A17</strain>
    </source>
</reference>
<evidence type="ECO:0000256" key="1">
    <source>
        <dbReference type="SAM" id="Phobius"/>
    </source>
</evidence>
<dbReference type="Proteomes" id="UP000002051">
    <property type="component" value="Chromosome 4"/>
</dbReference>
<dbReference type="EnsemblPlants" id="KEH28683">
    <property type="protein sequence ID" value="KEH28683"/>
    <property type="gene ID" value="MTR_4g010860"/>
</dbReference>
<keyword evidence="1 2" id="KW-0812">Transmembrane</keyword>
<accession>A0A072UHT5</accession>
<gene>
    <name evidence="2" type="ordered locus">MTR_4g010860</name>
</gene>
<protein>
    <submittedName>
        <fullName evidence="2">Transmembrane protein, putative</fullName>
    </submittedName>
</protein>
<evidence type="ECO:0000313" key="4">
    <source>
        <dbReference type="Proteomes" id="UP000002051"/>
    </source>
</evidence>
<dbReference type="HOGENOM" id="CLU_2402978_0_0_1"/>
<reference evidence="2 4" key="2">
    <citation type="journal article" date="2014" name="BMC Genomics">
        <title>An improved genome release (version Mt4.0) for the model legume Medicago truncatula.</title>
        <authorList>
            <person name="Tang H."/>
            <person name="Krishnakumar V."/>
            <person name="Bidwell S."/>
            <person name="Rosen B."/>
            <person name="Chan A."/>
            <person name="Zhou S."/>
            <person name="Gentzbittel L."/>
            <person name="Childs K.L."/>
            <person name="Yandell M."/>
            <person name="Gundlach H."/>
            <person name="Mayer K.F."/>
            <person name="Schwartz D.C."/>
            <person name="Town C.D."/>
        </authorList>
    </citation>
    <scope>GENOME REANNOTATION</scope>
    <source>
        <strain evidence="2">A17</strain>
        <strain evidence="3 4">cv. Jemalong A17</strain>
    </source>
</reference>
<proteinExistence type="predicted"/>
<evidence type="ECO:0000313" key="3">
    <source>
        <dbReference type="EnsemblPlants" id="KEH28683"/>
    </source>
</evidence>
<keyword evidence="1" id="KW-0472">Membrane</keyword>
<organism evidence="2 4">
    <name type="scientific">Medicago truncatula</name>
    <name type="common">Barrel medic</name>
    <name type="synonym">Medicago tribuloides</name>
    <dbReference type="NCBI Taxonomy" id="3880"/>
    <lineage>
        <taxon>Eukaryota</taxon>
        <taxon>Viridiplantae</taxon>
        <taxon>Streptophyta</taxon>
        <taxon>Embryophyta</taxon>
        <taxon>Tracheophyta</taxon>
        <taxon>Spermatophyta</taxon>
        <taxon>Magnoliopsida</taxon>
        <taxon>eudicotyledons</taxon>
        <taxon>Gunneridae</taxon>
        <taxon>Pentapetalae</taxon>
        <taxon>rosids</taxon>
        <taxon>fabids</taxon>
        <taxon>Fabales</taxon>
        <taxon>Fabaceae</taxon>
        <taxon>Papilionoideae</taxon>
        <taxon>50 kb inversion clade</taxon>
        <taxon>NPAAA clade</taxon>
        <taxon>Hologalegina</taxon>
        <taxon>IRL clade</taxon>
        <taxon>Trifolieae</taxon>
        <taxon>Medicago</taxon>
    </lineage>
</organism>
<evidence type="ECO:0000313" key="2">
    <source>
        <dbReference type="EMBL" id="KEH28683.1"/>
    </source>
</evidence>
<dbReference type="EMBL" id="CM001220">
    <property type="protein sequence ID" value="KEH28683.1"/>
    <property type="molecule type" value="Genomic_DNA"/>
</dbReference>
<keyword evidence="1" id="KW-1133">Transmembrane helix</keyword>